<comment type="caution">
    <text evidence="2">The sequence shown here is derived from an EMBL/GenBank/DDBJ whole genome shotgun (WGS) entry which is preliminary data.</text>
</comment>
<evidence type="ECO:0000313" key="2">
    <source>
        <dbReference type="EMBL" id="KAK9718336.1"/>
    </source>
</evidence>
<organism evidence="2 3">
    <name type="scientific">Popillia japonica</name>
    <name type="common">Japanese beetle</name>
    <dbReference type="NCBI Taxonomy" id="7064"/>
    <lineage>
        <taxon>Eukaryota</taxon>
        <taxon>Metazoa</taxon>
        <taxon>Ecdysozoa</taxon>
        <taxon>Arthropoda</taxon>
        <taxon>Hexapoda</taxon>
        <taxon>Insecta</taxon>
        <taxon>Pterygota</taxon>
        <taxon>Neoptera</taxon>
        <taxon>Endopterygota</taxon>
        <taxon>Coleoptera</taxon>
        <taxon>Polyphaga</taxon>
        <taxon>Scarabaeiformia</taxon>
        <taxon>Scarabaeidae</taxon>
        <taxon>Rutelinae</taxon>
        <taxon>Popillia</taxon>
    </lineage>
</organism>
<name>A0AAW1KJ20_POPJA</name>
<dbReference type="Proteomes" id="UP001458880">
    <property type="component" value="Unassembled WGS sequence"/>
</dbReference>
<reference evidence="2 3" key="1">
    <citation type="journal article" date="2024" name="BMC Genomics">
        <title>De novo assembly and annotation of Popillia japonica's genome with initial clues to its potential as an invasive pest.</title>
        <authorList>
            <person name="Cucini C."/>
            <person name="Boschi S."/>
            <person name="Funari R."/>
            <person name="Cardaioli E."/>
            <person name="Iannotti N."/>
            <person name="Marturano G."/>
            <person name="Paoli F."/>
            <person name="Bruttini M."/>
            <person name="Carapelli A."/>
            <person name="Frati F."/>
            <person name="Nardi F."/>
        </authorList>
    </citation>
    <scope>NUCLEOTIDE SEQUENCE [LARGE SCALE GENOMIC DNA]</scope>
    <source>
        <strain evidence="2">DMR45628</strain>
    </source>
</reference>
<keyword evidence="3" id="KW-1185">Reference proteome</keyword>
<sequence>MMDEIERDHKNNTELYHHIKKLKRGRNVTVKIQNAIWEDYMEKVAGLPGEDIRGDYSKDPKRDMGGLYGESSGTSGRGHKR</sequence>
<evidence type="ECO:0000313" key="3">
    <source>
        <dbReference type="Proteomes" id="UP001458880"/>
    </source>
</evidence>
<feature type="compositionally biased region" description="Basic and acidic residues" evidence="1">
    <location>
        <begin position="50"/>
        <end position="64"/>
    </location>
</feature>
<feature type="region of interest" description="Disordered" evidence="1">
    <location>
        <begin position="48"/>
        <end position="81"/>
    </location>
</feature>
<dbReference type="EMBL" id="JASPKY010000229">
    <property type="protein sequence ID" value="KAK9718336.1"/>
    <property type="molecule type" value="Genomic_DNA"/>
</dbReference>
<gene>
    <name evidence="2" type="ORF">QE152_g23258</name>
</gene>
<dbReference type="AlphaFoldDB" id="A0AAW1KJ20"/>
<evidence type="ECO:0000256" key="1">
    <source>
        <dbReference type="SAM" id="MobiDB-lite"/>
    </source>
</evidence>
<protein>
    <submittedName>
        <fullName evidence="2">Uncharacterized protein</fullName>
    </submittedName>
</protein>
<accession>A0AAW1KJ20</accession>
<proteinExistence type="predicted"/>